<dbReference type="Gene3D" id="2.150.10.10">
    <property type="entry name" value="Serralysin-like metalloprotease, C-terminal"/>
    <property type="match status" value="4"/>
</dbReference>
<feature type="region of interest" description="Disordered" evidence="4">
    <location>
        <begin position="323"/>
        <end position="381"/>
    </location>
</feature>
<evidence type="ECO:0000313" key="7">
    <source>
        <dbReference type="Proteomes" id="UP001050975"/>
    </source>
</evidence>
<comment type="caution">
    <text evidence="6">The sequence shown here is derived from an EMBL/GenBank/DDBJ whole genome shotgun (WGS) entry which is preliminary data.</text>
</comment>
<dbReference type="Pfam" id="PF00353">
    <property type="entry name" value="HemolysinCabind"/>
    <property type="match status" value="3"/>
</dbReference>
<dbReference type="InterPro" id="IPR050316">
    <property type="entry name" value="Tyrosinase/Hemocyanin"/>
</dbReference>
<dbReference type="AlphaFoldDB" id="A0AAV3X2D7"/>
<dbReference type="InterPro" id="IPR038081">
    <property type="entry name" value="CalX-like_sf"/>
</dbReference>
<dbReference type="SUPFAM" id="SSF141072">
    <property type="entry name" value="CalX-like"/>
    <property type="match status" value="1"/>
</dbReference>
<dbReference type="Gene3D" id="2.60.40.2030">
    <property type="match status" value="1"/>
</dbReference>
<dbReference type="InterPro" id="IPR011049">
    <property type="entry name" value="Serralysin-like_metalloprot_C"/>
</dbReference>
<dbReference type="Gene3D" id="1.10.1280.10">
    <property type="entry name" value="Di-copper center containing domain from catechol oxidase"/>
    <property type="match status" value="1"/>
</dbReference>
<dbReference type="Pfam" id="PF00264">
    <property type="entry name" value="Tyrosinase"/>
    <property type="match status" value="1"/>
</dbReference>
<dbReference type="SUPFAM" id="SSF48056">
    <property type="entry name" value="Di-copper centre-containing domain"/>
    <property type="match status" value="1"/>
</dbReference>
<dbReference type="Proteomes" id="UP001050975">
    <property type="component" value="Unassembled WGS sequence"/>
</dbReference>
<feature type="domain" description="CHRD" evidence="5">
    <location>
        <begin position="415"/>
        <end position="570"/>
    </location>
</feature>
<evidence type="ECO:0000259" key="5">
    <source>
        <dbReference type="SMART" id="SM00754"/>
    </source>
</evidence>
<dbReference type="InterPro" id="IPR001343">
    <property type="entry name" value="Hemolysn_Ca-bd"/>
</dbReference>
<evidence type="ECO:0000256" key="3">
    <source>
        <dbReference type="ARBA" id="ARBA00023008"/>
    </source>
</evidence>
<dbReference type="EMBL" id="BLAY01000001">
    <property type="protein sequence ID" value="GET35331.1"/>
    <property type="molecule type" value="Genomic_DNA"/>
</dbReference>
<keyword evidence="7" id="KW-1185">Reference proteome</keyword>
<comment type="similarity">
    <text evidence="1">Belongs to the tyrosinase family.</text>
</comment>
<dbReference type="SUPFAM" id="SSF51120">
    <property type="entry name" value="beta-Roll"/>
    <property type="match status" value="2"/>
</dbReference>
<dbReference type="InterPro" id="IPR010895">
    <property type="entry name" value="CHRD"/>
</dbReference>
<dbReference type="PRINTS" id="PR00313">
    <property type="entry name" value="CABNDNGRPT"/>
</dbReference>
<dbReference type="PANTHER" id="PTHR11474">
    <property type="entry name" value="TYROSINASE FAMILY MEMBER"/>
    <property type="match status" value="1"/>
</dbReference>
<protein>
    <recommendedName>
        <fullName evidence="5">CHRD domain-containing protein</fullName>
    </recommendedName>
</protein>
<proteinExistence type="inferred from homology"/>
<dbReference type="SMART" id="SM00754">
    <property type="entry name" value="CHRD"/>
    <property type="match status" value="1"/>
</dbReference>
<dbReference type="GO" id="GO:0016491">
    <property type="term" value="F:oxidoreductase activity"/>
    <property type="evidence" value="ECO:0007669"/>
    <property type="project" value="InterPro"/>
</dbReference>
<evidence type="ECO:0000313" key="6">
    <source>
        <dbReference type="EMBL" id="GET35331.1"/>
    </source>
</evidence>
<reference evidence="6" key="1">
    <citation type="submission" date="2019-10" db="EMBL/GenBank/DDBJ databases">
        <title>Draft genome sequece of Microseira wollei NIES-4236.</title>
        <authorList>
            <person name="Yamaguchi H."/>
            <person name="Suzuki S."/>
            <person name="Kawachi M."/>
        </authorList>
    </citation>
    <scope>NUCLEOTIDE SEQUENCE</scope>
    <source>
        <strain evidence="6">NIES-4236</strain>
    </source>
</reference>
<evidence type="ECO:0000256" key="4">
    <source>
        <dbReference type="SAM" id="MobiDB-lite"/>
    </source>
</evidence>
<sequence length="917" mass="98126">MNHTDDNLLVRKDAKDLTPQEKQRFVNAVLALKNRPSSYTIFNPATNTTETAPNAYDYFVRLHQLAFGQVDARGEMAFEMPPVHGGPPFLPWHREFIRRFEQELQLVDPGVSLPYWDPTRSDSTRAVFSDDFMGGSGEAQDNYFVRTGPFKAPDVSRRNQPTEQLNQQNVWTLTFNSRSQVNPTGQARFLQRTFGSIFDPSSVFFGSANLPTQADVEEALSQPTYDTFRSTVEATPHGRPHVWVGGAMGLATSPNDAVFFLHHANIDRLWDEWIERNQNNPNFRPYLPLDGAPGSAGLDINDPLFNFGDVSPEQLLATEPLGYTYDTSDRQPTQTPDPQNPNPPSPNPPSPNPPSPNPPSPEPGIDPSLPQISVNDPSVGEGSGELNFTISLSEPSLQTVTVNYALTFANIEGNTAYETVLSGNQEVPPVNSKATGFGFFQLNGKGDALTYATKISGLDFGPLLGLAPQTSDTGDDVTGVHFHVGSSNVNGPVVLDISKGQDADDWKATINPDGSTIITGVWETTDKATKSISEFTASLKSATPGDDTKLYLNVHTKRLPGGEIRGQITGGRPDVSAIASKGQITFSPGQTKQVITLNVIDDRLPEFDETAPLFLSNPKGAAIADAQGLAKILDNDGGGGVGLPETPQTGGKGNDTLSGDSGNNTISGGDGDDFFYAGDGDDQVFGGKGKDFFYGDGGNDDINGNQGNDTLYGGKGNNTLYGGKGDDDVYGDGDDDVLYGNIGSDRIYGKGKDQLYGNQDNDSIYGGEGDSTIYGGQGDDMVCGDSGNDEVYGDKGKDTVIGVAPKAARPGMGEIDRLTGGSESDTFILGSKIGAYYNDGNTKDKGLSDYAIITDFNSKEDFILLSGSASGYRLVASPKGLPSGTAIYQRTVAEDELIAIVKDATDLSLSSSYFNYI</sequence>
<keyword evidence="2" id="KW-0479">Metal-binding</keyword>
<feature type="compositionally biased region" description="Polar residues" evidence="4">
    <location>
        <begin position="655"/>
        <end position="667"/>
    </location>
</feature>
<organism evidence="6 7">
    <name type="scientific">Microseira wollei NIES-4236</name>
    <dbReference type="NCBI Taxonomy" id="2530354"/>
    <lineage>
        <taxon>Bacteria</taxon>
        <taxon>Bacillati</taxon>
        <taxon>Cyanobacteriota</taxon>
        <taxon>Cyanophyceae</taxon>
        <taxon>Oscillatoriophycideae</taxon>
        <taxon>Aerosakkonematales</taxon>
        <taxon>Aerosakkonemataceae</taxon>
        <taxon>Microseira</taxon>
    </lineage>
</organism>
<keyword evidence="3" id="KW-0186">Copper</keyword>
<dbReference type="PRINTS" id="PR00092">
    <property type="entry name" value="TYROSINASE"/>
</dbReference>
<dbReference type="PANTHER" id="PTHR11474:SF126">
    <property type="entry name" value="TYROSINASE-LIKE PROTEIN TYR-1-RELATED"/>
    <property type="match status" value="1"/>
</dbReference>
<feature type="compositionally biased region" description="Pro residues" evidence="4">
    <location>
        <begin position="338"/>
        <end position="364"/>
    </location>
</feature>
<dbReference type="RefSeq" id="WP_226572630.1">
    <property type="nucleotide sequence ID" value="NZ_BLAY01000001.1"/>
</dbReference>
<feature type="region of interest" description="Disordered" evidence="4">
    <location>
        <begin position="637"/>
        <end position="673"/>
    </location>
</feature>
<dbReference type="InterPro" id="IPR008922">
    <property type="entry name" value="Di-copper_centre_dom_sf"/>
</dbReference>
<dbReference type="GO" id="GO:0005509">
    <property type="term" value="F:calcium ion binding"/>
    <property type="evidence" value="ECO:0007669"/>
    <property type="project" value="InterPro"/>
</dbReference>
<name>A0AAV3X2D7_9CYAN</name>
<dbReference type="Pfam" id="PF07452">
    <property type="entry name" value="CHRD"/>
    <property type="match status" value="1"/>
</dbReference>
<dbReference type="InterPro" id="IPR002227">
    <property type="entry name" value="Tyrosinase_Cu-bd"/>
</dbReference>
<accession>A0AAV3X2D7</accession>
<evidence type="ECO:0000256" key="1">
    <source>
        <dbReference type="ARBA" id="ARBA00009928"/>
    </source>
</evidence>
<gene>
    <name evidence="6" type="ORF">MiSe_00730</name>
</gene>
<evidence type="ECO:0000256" key="2">
    <source>
        <dbReference type="ARBA" id="ARBA00022723"/>
    </source>
</evidence>